<dbReference type="EMBL" id="QTSX02004265">
    <property type="protein sequence ID" value="KAJ9067184.1"/>
    <property type="molecule type" value="Genomic_DNA"/>
</dbReference>
<comment type="caution">
    <text evidence="1">The sequence shown here is derived from an EMBL/GenBank/DDBJ whole genome shotgun (WGS) entry which is preliminary data.</text>
</comment>
<keyword evidence="2" id="KW-1185">Reference proteome</keyword>
<reference evidence="1" key="1">
    <citation type="submission" date="2022-04" db="EMBL/GenBank/DDBJ databases">
        <title>Genome of the entomopathogenic fungus Entomophthora muscae.</title>
        <authorList>
            <person name="Elya C."/>
            <person name="Lovett B.R."/>
            <person name="Lee E."/>
            <person name="Macias A.M."/>
            <person name="Hajek A.E."/>
            <person name="De Bivort B.L."/>
            <person name="Kasson M.T."/>
            <person name="De Fine Licht H.H."/>
            <person name="Stajich J.E."/>
        </authorList>
    </citation>
    <scope>NUCLEOTIDE SEQUENCE</scope>
    <source>
        <strain evidence="1">Berkeley</strain>
    </source>
</reference>
<protein>
    <submittedName>
        <fullName evidence="1">Uncharacterized protein</fullName>
    </submittedName>
</protein>
<sequence>MVLCIRVALRIRPLSSKEQAEGSGTCVTLVPDTPQIVVGSERSFTFDHVFSPETPQEIMYKNSVEPLMEKFMAG</sequence>
<accession>A0ACC2SY31</accession>
<dbReference type="Proteomes" id="UP001165960">
    <property type="component" value="Unassembled WGS sequence"/>
</dbReference>
<gene>
    <name evidence="1" type="ORF">DSO57_1002247</name>
</gene>
<organism evidence="1 2">
    <name type="scientific">Entomophthora muscae</name>
    <dbReference type="NCBI Taxonomy" id="34485"/>
    <lineage>
        <taxon>Eukaryota</taxon>
        <taxon>Fungi</taxon>
        <taxon>Fungi incertae sedis</taxon>
        <taxon>Zoopagomycota</taxon>
        <taxon>Entomophthoromycotina</taxon>
        <taxon>Entomophthoromycetes</taxon>
        <taxon>Entomophthorales</taxon>
        <taxon>Entomophthoraceae</taxon>
        <taxon>Entomophthora</taxon>
    </lineage>
</organism>
<proteinExistence type="predicted"/>
<evidence type="ECO:0000313" key="1">
    <source>
        <dbReference type="EMBL" id="KAJ9067184.1"/>
    </source>
</evidence>
<evidence type="ECO:0000313" key="2">
    <source>
        <dbReference type="Proteomes" id="UP001165960"/>
    </source>
</evidence>
<name>A0ACC2SY31_9FUNG</name>